<protein>
    <submittedName>
        <fullName evidence="3">Uncharacterized protein</fullName>
    </submittedName>
</protein>
<dbReference type="InterPro" id="IPR013094">
    <property type="entry name" value="AB_hydrolase_3"/>
</dbReference>
<dbReference type="FunFam" id="3.40.50.1820:FF:000089">
    <property type="entry name" value="Alpha/beta hydrolase"/>
    <property type="match status" value="1"/>
</dbReference>
<dbReference type="InterPro" id="IPR019826">
    <property type="entry name" value="Carboxylesterase_B_AS"/>
</dbReference>
<dbReference type="Gene3D" id="3.40.50.1820">
    <property type="entry name" value="alpha/beta hydrolase"/>
    <property type="match status" value="1"/>
</dbReference>
<dbReference type="Proteomes" id="UP000287394">
    <property type="component" value="Chromosome"/>
</dbReference>
<keyword evidence="2" id="KW-0378">Hydrolase</keyword>
<dbReference type="AlphaFoldDB" id="A0A402D1E5"/>
<evidence type="ECO:0000256" key="1">
    <source>
        <dbReference type="ARBA" id="ARBA00010515"/>
    </source>
</evidence>
<dbReference type="InterPro" id="IPR029058">
    <property type="entry name" value="AB_hydrolase_fold"/>
</dbReference>
<evidence type="ECO:0000256" key="2">
    <source>
        <dbReference type="ARBA" id="ARBA00022801"/>
    </source>
</evidence>
<reference evidence="3 4" key="1">
    <citation type="journal article" date="2019" name="Int. J. Syst. Evol. Microbiol.">
        <title>Capsulimonas corticalis gen. nov., sp. nov., an aerobic capsulated bacterium, of a novel bacterial order, Capsulimonadales ord. nov., of the class Armatimonadia of the phylum Armatimonadetes.</title>
        <authorList>
            <person name="Li J."/>
            <person name="Kudo C."/>
            <person name="Tonouchi A."/>
        </authorList>
    </citation>
    <scope>NUCLEOTIDE SEQUENCE [LARGE SCALE GENOMIC DNA]</scope>
    <source>
        <strain evidence="3 4">AX-7</strain>
    </source>
</reference>
<comment type="similarity">
    <text evidence="1">Belongs to the 'GDXG' lipolytic enzyme family.</text>
</comment>
<proteinExistence type="inferred from homology"/>
<keyword evidence="4" id="KW-1185">Reference proteome</keyword>
<dbReference type="KEGG" id="ccot:CCAX7_006630"/>
<organism evidence="3 4">
    <name type="scientific">Capsulimonas corticalis</name>
    <dbReference type="NCBI Taxonomy" id="2219043"/>
    <lineage>
        <taxon>Bacteria</taxon>
        <taxon>Bacillati</taxon>
        <taxon>Armatimonadota</taxon>
        <taxon>Armatimonadia</taxon>
        <taxon>Capsulimonadales</taxon>
        <taxon>Capsulimonadaceae</taxon>
        <taxon>Capsulimonas</taxon>
    </lineage>
</organism>
<dbReference type="PROSITE" id="PS00122">
    <property type="entry name" value="CARBOXYLESTERASE_B_1"/>
    <property type="match status" value="1"/>
</dbReference>
<dbReference type="RefSeq" id="WP_165864450.1">
    <property type="nucleotide sequence ID" value="NZ_AP025739.1"/>
</dbReference>
<evidence type="ECO:0000313" key="4">
    <source>
        <dbReference type="Proteomes" id="UP000287394"/>
    </source>
</evidence>
<dbReference type="Pfam" id="PF07859">
    <property type="entry name" value="Abhydrolase_3"/>
    <property type="match status" value="1"/>
</dbReference>
<dbReference type="PANTHER" id="PTHR48081:SF8">
    <property type="entry name" value="ALPHA_BETA HYDROLASE FOLD-3 DOMAIN-CONTAINING PROTEIN-RELATED"/>
    <property type="match status" value="1"/>
</dbReference>
<sequence length="345" mass="37112">MKTRNWIAPALVLAGLSTLPSFAQMPAKPDPQMKQVLDSLASLHPKPIETLTPAQARKQPGPPDAVKALLKKQGKSTAPEHVAKVENRTVPGPAGPIPVRVYTPEGSGPFPVLVYFHGGGWVIAGVQAYDSTPRALANLAKCVVVSVGYRMAPEHRFPAAHMDSYAATQYIMNHTAEFGGDPKHVAVGGESAGGNLAASVSIMARDKKGKMPVYQMLVYPVSNYGFDTPSYIENAKAKPLNKPMMKWFFKYTVSSPKDASNPYLSINREKNLHGLPPATVITDQIDPLRSEGKTYADHLKAAGVPVQYRNYDGVTHEFFGMGAVLDKAKAANAFAADGLKSAFSK</sequence>
<dbReference type="EMBL" id="AP025739">
    <property type="protein sequence ID" value="BDI28612.1"/>
    <property type="molecule type" value="Genomic_DNA"/>
</dbReference>
<dbReference type="PANTHER" id="PTHR48081">
    <property type="entry name" value="AB HYDROLASE SUPERFAMILY PROTEIN C4A8.06C"/>
    <property type="match status" value="1"/>
</dbReference>
<accession>A0A402D1E5</accession>
<dbReference type="GO" id="GO:0016787">
    <property type="term" value="F:hydrolase activity"/>
    <property type="evidence" value="ECO:0007669"/>
    <property type="project" value="UniProtKB-KW"/>
</dbReference>
<dbReference type="InterPro" id="IPR050300">
    <property type="entry name" value="GDXG_lipolytic_enzyme"/>
</dbReference>
<dbReference type="SUPFAM" id="SSF53474">
    <property type="entry name" value="alpha/beta-Hydrolases"/>
    <property type="match status" value="1"/>
</dbReference>
<gene>
    <name evidence="3" type="ORF">CCAX7_006630</name>
</gene>
<evidence type="ECO:0000313" key="3">
    <source>
        <dbReference type="EMBL" id="BDI28612.1"/>
    </source>
</evidence>
<name>A0A402D1E5_9BACT</name>